<dbReference type="OrthoDB" id="1924699at2759"/>
<keyword evidence="4 6" id="KW-0539">Nucleus</keyword>
<evidence type="ECO:0000313" key="9">
    <source>
        <dbReference type="Proteomes" id="UP000265618"/>
    </source>
</evidence>
<proteinExistence type="inferred from homology"/>
<dbReference type="SUPFAM" id="SSF55315">
    <property type="entry name" value="L30e-like"/>
    <property type="match status" value="1"/>
</dbReference>
<protein>
    <recommendedName>
        <fullName evidence="6">H/ACA ribonucleoprotein complex subunit 2</fullName>
    </recommendedName>
    <alternativeName>
        <fullName evidence="6">Nucleolar protein family A member 2</fullName>
    </alternativeName>
</protein>
<comment type="function">
    <text evidence="6">Common component of the spliceosome and rRNA processing machinery.</text>
</comment>
<dbReference type="Gene3D" id="3.30.1330.30">
    <property type="match status" value="1"/>
</dbReference>
<accession>A0A391NU69</accession>
<dbReference type="InterPro" id="IPR004038">
    <property type="entry name" value="Ribosomal_eL8/eL30/eS12/Gad45"/>
</dbReference>
<evidence type="ECO:0000256" key="6">
    <source>
        <dbReference type="RuleBase" id="RU366039"/>
    </source>
</evidence>
<dbReference type="PANTHER" id="PTHR23105">
    <property type="entry name" value="RIBOSOMAL PROTEIN L7AE FAMILY MEMBER"/>
    <property type="match status" value="1"/>
</dbReference>
<reference evidence="8 9" key="1">
    <citation type="journal article" date="2018" name="PLoS ONE">
        <title>The draft genome of Kipferlia bialata reveals reductive genome evolution in fornicate parasites.</title>
        <authorList>
            <person name="Tanifuji G."/>
            <person name="Takabayashi S."/>
            <person name="Kume K."/>
            <person name="Takagi M."/>
            <person name="Nakayama T."/>
            <person name="Kamikawa R."/>
            <person name="Inagaki Y."/>
            <person name="Hashimoto T."/>
        </authorList>
    </citation>
    <scope>NUCLEOTIDE SEQUENCE [LARGE SCALE GENOMIC DNA]</scope>
    <source>
        <strain evidence="8">NY0173</strain>
    </source>
</reference>
<evidence type="ECO:0000256" key="3">
    <source>
        <dbReference type="ARBA" id="ARBA00022884"/>
    </source>
</evidence>
<sequence>MAIDRRAFPCVKDDKVVVEILEIVQNSAGLKLLRIGANEAAKMLHKGKAEFIIIAADTLPLEIVLHLPLLCEDKDVPYVYVPSQQTLGRSAGISRPVTAVAIVKSDKAVLAKSLRRLRELVDSIAQ</sequence>
<dbReference type="GO" id="GO:0003723">
    <property type="term" value="F:RNA binding"/>
    <property type="evidence" value="ECO:0007669"/>
    <property type="project" value="UniProtKB-UniRule"/>
</dbReference>
<evidence type="ECO:0000256" key="5">
    <source>
        <dbReference type="ARBA" id="ARBA00023274"/>
    </source>
</evidence>
<evidence type="ECO:0000256" key="4">
    <source>
        <dbReference type="ARBA" id="ARBA00023242"/>
    </source>
</evidence>
<dbReference type="PRINTS" id="PR00883">
    <property type="entry name" value="NUCLEARHMG"/>
</dbReference>
<comment type="subcellular location">
    <subcellularLocation>
        <location evidence="1 6">Nucleus</location>
        <location evidence="1 6">Nucleolus</location>
    </subcellularLocation>
</comment>
<comment type="caution">
    <text evidence="8">The sequence shown here is derived from an EMBL/GenBank/DDBJ whole genome shotgun (WGS) entry which is preliminary data.</text>
</comment>
<evidence type="ECO:0000256" key="1">
    <source>
        <dbReference type="ARBA" id="ARBA00004604"/>
    </source>
</evidence>
<dbReference type="PRINTS" id="PR00881">
    <property type="entry name" value="L7ARS6FAMILY"/>
</dbReference>
<dbReference type="GO" id="GO:0031120">
    <property type="term" value="P:snRNA pseudouridine synthesis"/>
    <property type="evidence" value="ECO:0007669"/>
    <property type="project" value="UniProtKB-UniRule"/>
</dbReference>
<keyword evidence="9" id="KW-1185">Reference proteome</keyword>
<dbReference type="InterPro" id="IPR002415">
    <property type="entry name" value="H/ACA_rnp_Nhp2-like"/>
</dbReference>
<feature type="domain" description="Ribosomal protein eL8/eL30/eS12/Gadd45" evidence="7">
    <location>
        <begin position="30"/>
        <end position="108"/>
    </location>
</feature>
<keyword evidence="3 6" id="KW-0694">RNA-binding</keyword>
<evidence type="ECO:0000256" key="2">
    <source>
        <dbReference type="ARBA" id="ARBA00007337"/>
    </source>
</evidence>
<dbReference type="InterPro" id="IPR029064">
    <property type="entry name" value="Ribosomal_eL30-like_sf"/>
</dbReference>
<name>A0A391NU69_9EUKA</name>
<dbReference type="PROSITE" id="PS01082">
    <property type="entry name" value="RIBOSOMAL_L7AE"/>
    <property type="match status" value="1"/>
</dbReference>
<dbReference type="AlphaFoldDB" id="A0A391NU69"/>
<dbReference type="Proteomes" id="UP000265618">
    <property type="component" value="Unassembled WGS sequence"/>
</dbReference>
<organism evidence="8 9">
    <name type="scientific">Kipferlia bialata</name>
    <dbReference type="NCBI Taxonomy" id="797122"/>
    <lineage>
        <taxon>Eukaryota</taxon>
        <taxon>Metamonada</taxon>
        <taxon>Carpediemonas-like organisms</taxon>
        <taxon>Kipferlia</taxon>
    </lineage>
</organism>
<dbReference type="GO" id="GO:0031429">
    <property type="term" value="C:box H/ACA snoRNP complex"/>
    <property type="evidence" value="ECO:0007669"/>
    <property type="project" value="UniProtKB-UniRule"/>
</dbReference>
<dbReference type="InterPro" id="IPR050257">
    <property type="entry name" value="eL8/uL1-like"/>
</dbReference>
<gene>
    <name evidence="8" type="ORF">KIPB_000768</name>
</gene>
<evidence type="ECO:0000259" key="7">
    <source>
        <dbReference type="Pfam" id="PF01248"/>
    </source>
</evidence>
<evidence type="ECO:0000313" key="8">
    <source>
        <dbReference type="EMBL" id="GCA62033.1"/>
    </source>
</evidence>
<keyword evidence="5 6" id="KW-0687">Ribonucleoprotein</keyword>
<comment type="function">
    <text evidence="6">Required for ribosome biogenesis. Part of a complex which catalyzes pseudouridylation of rRNA. This involves the isomerization of uridine such that the ribose is subsequently attached to C5, instead of the normal N1. Pseudouridine ('psi') residues may serve to stabilize the conformation of rRNAs.</text>
</comment>
<comment type="similarity">
    <text evidence="2 6">Belongs to the eukaryotic ribosomal protein eL8 family.</text>
</comment>
<dbReference type="GO" id="GO:0042254">
    <property type="term" value="P:ribosome biogenesis"/>
    <property type="evidence" value="ECO:0007669"/>
    <property type="project" value="InterPro"/>
</dbReference>
<dbReference type="GO" id="GO:0000398">
    <property type="term" value="P:mRNA splicing, via spliceosome"/>
    <property type="evidence" value="ECO:0007669"/>
    <property type="project" value="UniProtKB-UniRule"/>
</dbReference>
<dbReference type="InterPro" id="IPR018492">
    <property type="entry name" value="Ribosomal_eL8/Nhp2"/>
</dbReference>
<dbReference type="Pfam" id="PF01248">
    <property type="entry name" value="Ribosomal_L7Ae"/>
    <property type="match status" value="1"/>
</dbReference>
<dbReference type="InterPro" id="IPR004037">
    <property type="entry name" value="Ribosomal_eL8-like_CS"/>
</dbReference>
<dbReference type="EMBL" id="BDIP01000095">
    <property type="protein sequence ID" value="GCA62033.1"/>
    <property type="molecule type" value="Genomic_DNA"/>
</dbReference>